<dbReference type="STRING" id="366584.SAMN05216377_119132"/>
<feature type="domain" description="UGSC-like" evidence="1">
    <location>
        <begin position="1"/>
        <end position="71"/>
    </location>
</feature>
<evidence type="ECO:0000313" key="2">
    <source>
        <dbReference type="EMBL" id="SDH15538.1"/>
    </source>
</evidence>
<dbReference type="InterPro" id="IPR057767">
    <property type="entry name" value="UGSC-like_dom"/>
</dbReference>
<dbReference type="AlphaFoldDB" id="A0A1G8A3P6"/>
<protein>
    <recommendedName>
        <fullName evidence="1">UGSC-like domain-containing protein</fullName>
    </recommendedName>
</protein>
<reference evidence="2 3" key="1">
    <citation type="submission" date="2016-10" db="EMBL/GenBank/DDBJ databases">
        <authorList>
            <person name="de Groot N.N."/>
        </authorList>
    </citation>
    <scope>NUCLEOTIDE SEQUENCE [LARGE SCALE GENOMIC DNA]</scope>
    <source>
        <strain evidence="2 3">CGMCC 4.3143</strain>
    </source>
</reference>
<dbReference type="Proteomes" id="UP000198967">
    <property type="component" value="Unassembled WGS sequence"/>
</dbReference>
<dbReference type="EMBL" id="FNBE01000019">
    <property type="protein sequence ID" value="SDH15538.1"/>
    <property type="molecule type" value="Genomic_DNA"/>
</dbReference>
<name>A0A1G8A3P6_PSEOR</name>
<evidence type="ECO:0000313" key="3">
    <source>
        <dbReference type="Proteomes" id="UP000198967"/>
    </source>
</evidence>
<gene>
    <name evidence="2" type="ORF">SAMN05216377_119132</name>
</gene>
<sequence>MHDFAALEGRGVIAAFLASTEFVVAAAAQASALGYRAVPAVFVSHPIQDRTDAELRALADAALPEILAAVTR</sequence>
<dbReference type="Pfam" id="PF24696">
    <property type="entry name" value="UGSC"/>
    <property type="match status" value="1"/>
</dbReference>
<keyword evidence="3" id="KW-1185">Reference proteome</keyword>
<accession>A0A1G8A3P6</accession>
<proteinExistence type="predicted"/>
<organism evidence="2 3">
    <name type="scientific">Pseudonocardia oroxyli</name>
    <dbReference type="NCBI Taxonomy" id="366584"/>
    <lineage>
        <taxon>Bacteria</taxon>
        <taxon>Bacillati</taxon>
        <taxon>Actinomycetota</taxon>
        <taxon>Actinomycetes</taxon>
        <taxon>Pseudonocardiales</taxon>
        <taxon>Pseudonocardiaceae</taxon>
        <taxon>Pseudonocardia</taxon>
    </lineage>
</organism>
<evidence type="ECO:0000259" key="1">
    <source>
        <dbReference type="Pfam" id="PF24696"/>
    </source>
</evidence>